<organism evidence="1 2">
    <name type="scientific">Microbacterium alkaliflavum</name>
    <dbReference type="NCBI Taxonomy" id="3248839"/>
    <lineage>
        <taxon>Bacteria</taxon>
        <taxon>Bacillati</taxon>
        <taxon>Actinomycetota</taxon>
        <taxon>Actinomycetes</taxon>
        <taxon>Micrococcales</taxon>
        <taxon>Microbacteriaceae</taxon>
        <taxon>Microbacterium</taxon>
    </lineage>
</organism>
<evidence type="ECO:0000313" key="2">
    <source>
        <dbReference type="Proteomes" id="UP001610861"/>
    </source>
</evidence>
<evidence type="ECO:0000313" key="1">
    <source>
        <dbReference type="EMBL" id="MFH8253308.1"/>
    </source>
</evidence>
<evidence type="ECO:0008006" key="3">
    <source>
        <dbReference type="Google" id="ProtNLM"/>
    </source>
</evidence>
<sequence length="63" mass="6874">EVYRDLESFEAHLTAPYGGPFNRALRNLIVEDGSQLTFLDRAAEPDACGSEGDAEQSSQIVLC</sequence>
<proteinExistence type="predicted"/>
<dbReference type="Proteomes" id="UP001610861">
    <property type="component" value="Unassembled WGS sequence"/>
</dbReference>
<protein>
    <recommendedName>
        <fullName evidence="3">Antibiotic biosynthesis monooxygenase</fullName>
    </recommendedName>
</protein>
<comment type="caution">
    <text evidence="1">The sequence shown here is derived from an EMBL/GenBank/DDBJ whole genome shotgun (WGS) entry which is preliminary data.</text>
</comment>
<accession>A0ABW7QG12</accession>
<name>A0ABW7QG12_9MICO</name>
<dbReference type="EMBL" id="JBIQWL010000027">
    <property type="protein sequence ID" value="MFH8253308.1"/>
    <property type="molecule type" value="Genomic_DNA"/>
</dbReference>
<feature type="non-terminal residue" evidence="1">
    <location>
        <position position="1"/>
    </location>
</feature>
<keyword evidence="2" id="KW-1185">Reference proteome</keyword>
<gene>
    <name evidence="1" type="ORF">ACH3VR_23290</name>
</gene>
<reference evidence="1 2" key="1">
    <citation type="submission" date="2024-09" db="EMBL/GenBank/DDBJ databases">
        <authorList>
            <person name="Pan X."/>
        </authorList>
    </citation>
    <scope>NUCLEOTIDE SEQUENCE [LARGE SCALE GENOMIC DNA]</scope>
    <source>
        <strain evidence="1 2">B2969</strain>
    </source>
</reference>